<organism evidence="2 3">
    <name type="scientific">Patella caerulea</name>
    <name type="common">Rayed Mediterranean limpet</name>
    <dbReference type="NCBI Taxonomy" id="87958"/>
    <lineage>
        <taxon>Eukaryota</taxon>
        <taxon>Metazoa</taxon>
        <taxon>Spiralia</taxon>
        <taxon>Lophotrochozoa</taxon>
        <taxon>Mollusca</taxon>
        <taxon>Gastropoda</taxon>
        <taxon>Patellogastropoda</taxon>
        <taxon>Patelloidea</taxon>
        <taxon>Patellidae</taxon>
        <taxon>Patella</taxon>
    </lineage>
</organism>
<sequence length="199" mass="23128">MANMKPWLNEHGAIVDYTDQTPSPCKDFFHLFMTPTEVIYRLWKVVPPTRSDSKNPPSEVKDNHEDFLLDERLHSEIQRVAGSNTLDYLTNLCQGKIDYLPRLPDRVLLKLIFMLDLEDIARLSQVSKQFRKLCNSDELWKKIYKANSESSITPEVVALADTIGWKKLFYTNKLQLQVQLRRQRTNDGSVPNTAFITQK</sequence>
<dbReference type="AlphaFoldDB" id="A0AAN8GK20"/>
<dbReference type="Proteomes" id="UP001347796">
    <property type="component" value="Unassembled WGS sequence"/>
</dbReference>
<dbReference type="Gene3D" id="1.20.1280.50">
    <property type="match status" value="1"/>
</dbReference>
<feature type="domain" description="F-box" evidence="1">
    <location>
        <begin position="97"/>
        <end position="143"/>
    </location>
</feature>
<evidence type="ECO:0000313" key="2">
    <source>
        <dbReference type="EMBL" id="KAK6169469.1"/>
    </source>
</evidence>
<name>A0AAN8GK20_PATCE</name>
<dbReference type="Pfam" id="PF12937">
    <property type="entry name" value="F-box-like"/>
    <property type="match status" value="1"/>
</dbReference>
<dbReference type="InterPro" id="IPR001810">
    <property type="entry name" value="F-box_dom"/>
</dbReference>
<evidence type="ECO:0000259" key="1">
    <source>
        <dbReference type="PROSITE" id="PS50181"/>
    </source>
</evidence>
<keyword evidence="3" id="KW-1185">Reference proteome</keyword>
<dbReference type="SUPFAM" id="SSF81383">
    <property type="entry name" value="F-box domain"/>
    <property type="match status" value="1"/>
</dbReference>
<comment type="caution">
    <text evidence="2">The sequence shown here is derived from an EMBL/GenBank/DDBJ whole genome shotgun (WGS) entry which is preliminary data.</text>
</comment>
<dbReference type="EMBL" id="JAZGQO010000015">
    <property type="protein sequence ID" value="KAK6169469.1"/>
    <property type="molecule type" value="Genomic_DNA"/>
</dbReference>
<protein>
    <recommendedName>
        <fullName evidence="1">F-box domain-containing protein</fullName>
    </recommendedName>
</protein>
<proteinExistence type="predicted"/>
<gene>
    <name evidence="2" type="ORF">SNE40_020518</name>
</gene>
<dbReference type="SMART" id="SM00256">
    <property type="entry name" value="FBOX"/>
    <property type="match status" value="1"/>
</dbReference>
<dbReference type="CDD" id="cd22106">
    <property type="entry name" value="F-box_FBXO36"/>
    <property type="match status" value="1"/>
</dbReference>
<dbReference type="PROSITE" id="PS50181">
    <property type="entry name" value="FBOX"/>
    <property type="match status" value="1"/>
</dbReference>
<reference evidence="2 3" key="1">
    <citation type="submission" date="2024-01" db="EMBL/GenBank/DDBJ databases">
        <title>The genome of the rayed Mediterranean limpet Patella caerulea (Linnaeus, 1758).</title>
        <authorList>
            <person name="Anh-Thu Weber A."/>
            <person name="Halstead-Nussloch G."/>
        </authorList>
    </citation>
    <scope>NUCLEOTIDE SEQUENCE [LARGE SCALE GENOMIC DNA]</scope>
    <source>
        <strain evidence="2">AATW-2023a</strain>
        <tissue evidence="2">Whole specimen</tissue>
    </source>
</reference>
<accession>A0AAN8GK20</accession>
<evidence type="ECO:0000313" key="3">
    <source>
        <dbReference type="Proteomes" id="UP001347796"/>
    </source>
</evidence>
<dbReference type="InterPro" id="IPR036047">
    <property type="entry name" value="F-box-like_dom_sf"/>
</dbReference>